<dbReference type="GO" id="GO:0006631">
    <property type="term" value="P:fatty acid metabolic process"/>
    <property type="evidence" value="ECO:0007669"/>
    <property type="project" value="TreeGrafter"/>
</dbReference>
<feature type="domain" description="AMP-dependent synthetase/ligase" evidence="1">
    <location>
        <begin position="19"/>
        <end position="364"/>
    </location>
</feature>
<dbReference type="Pfam" id="PF00501">
    <property type="entry name" value="AMP-binding"/>
    <property type="match status" value="1"/>
</dbReference>
<keyword evidence="3" id="KW-0436">Ligase</keyword>
<comment type="caution">
    <text evidence="3">The sequence shown here is derived from an EMBL/GenBank/DDBJ whole genome shotgun (WGS) entry which is preliminary data.</text>
</comment>
<dbReference type="CDD" id="cd04433">
    <property type="entry name" value="AFD_class_I"/>
    <property type="match status" value="1"/>
</dbReference>
<dbReference type="AlphaFoldDB" id="A0A059G4M0"/>
<name>A0A059G4M0_9PROT</name>
<dbReference type="SUPFAM" id="SSF56801">
    <property type="entry name" value="Acetyl-CoA synthetase-like"/>
    <property type="match status" value="1"/>
</dbReference>
<sequence length="507" mass="54987">MSFLSDLLNGVLEIDPSADVIDFHDTWSTWGDLKRSIDAIKAALTELGLGEGARIGVMIRNHPDVVAAILSAVSVDGTMVSINHMLPEDKLRADLERLDLPVVIGIDEDFARPGLLDTLKAAGTAVIETQPVLKGARLRPGFEKITGANIRREQPGVIIEMLTSGTTGTPKRIPLQRDAFLQSFKSAMSYESDRSPDDPPRLRSGVQLLGGPMAHIGGLWHALSTILAGRKACIIEKFSVDVWRDAIVRHRPKVAGAVPTGLRMILDANLPREDLASLVALRTGAQPLDPAITQEFLDRYDLPVLQNYGATEFSGAVAGWSLGDFRKYYASKPGSVGKFQTGVKGRVVNAETGEELPRGEEGVLEMQARQFGNEGAWLRTTDRAVIDEDDFLFIKGRADNAILRGGFKVHPDDVNKVLEGHPAVREAVVVGIPDRRLGAVPVAAIMLKSGVAKPDAGELKAYAREHLIAYQVPVKFMFVDDVPRTPSLKPALADVRALFEDPIQATA</sequence>
<evidence type="ECO:0000313" key="4">
    <source>
        <dbReference type="Proteomes" id="UP000024942"/>
    </source>
</evidence>
<evidence type="ECO:0000313" key="3">
    <source>
        <dbReference type="EMBL" id="KDA01761.1"/>
    </source>
</evidence>
<dbReference type="InterPro" id="IPR045851">
    <property type="entry name" value="AMP-bd_C_sf"/>
</dbReference>
<dbReference type="Proteomes" id="UP000024942">
    <property type="component" value="Unassembled WGS sequence"/>
</dbReference>
<feature type="domain" description="AMP-binding enzyme C-terminal" evidence="2">
    <location>
        <begin position="414"/>
        <end position="489"/>
    </location>
</feature>
<dbReference type="STRING" id="1280953.HOC_14023"/>
<dbReference type="PANTHER" id="PTHR43201">
    <property type="entry name" value="ACYL-COA SYNTHETASE"/>
    <property type="match status" value="1"/>
</dbReference>
<dbReference type="PATRIC" id="fig|1280953.3.peg.2818"/>
<accession>A0A059G4M0</accession>
<dbReference type="PANTHER" id="PTHR43201:SF32">
    <property type="entry name" value="2-SUCCINYLBENZOATE--COA LIGASE, CHLOROPLASTIC_PEROXISOMAL"/>
    <property type="match status" value="1"/>
</dbReference>
<dbReference type="OrthoDB" id="9803968at2"/>
<gene>
    <name evidence="3" type="ORF">HOC_14023</name>
</gene>
<evidence type="ECO:0000259" key="2">
    <source>
        <dbReference type="Pfam" id="PF13193"/>
    </source>
</evidence>
<evidence type="ECO:0000259" key="1">
    <source>
        <dbReference type="Pfam" id="PF00501"/>
    </source>
</evidence>
<keyword evidence="4" id="KW-1185">Reference proteome</keyword>
<dbReference type="Gene3D" id="3.40.50.12780">
    <property type="entry name" value="N-terminal domain of ligase-like"/>
    <property type="match status" value="1"/>
</dbReference>
<dbReference type="EMBL" id="ARYL01000022">
    <property type="protein sequence ID" value="KDA01761.1"/>
    <property type="molecule type" value="Genomic_DNA"/>
</dbReference>
<dbReference type="Gene3D" id="3.30.300.30">
    <property type="match status" value="1"/>
</dbReference>
<proteinExistence type="predicted"/>
<dbReference type="InterPro" id="IPR042099">
    <property type="entry name" value="ANL_N_sf"/>
</dbReference>
<organism evidence="3 4">
    <name type="scientific">Hyphomonas oceanitis SCH89</name>
    <dbReference type="NCBI Taxonomy" id="1280953"/>
    <lineage>
        <taxon>Bacteria</taxon>
        <taxon>Pseudomonadati</taxon>
        <taxon>Pseudomonadota</taxon>
        <taxon>Alphaproteobacteria</taxon>
        <taxon>Hyphomonadales</taxon>
        <taxon>Hyphomonadaceae</taxon>
        <taxon>Hyphomonas</taxon>
    </lineage>
</organism>
<dbReference type="InterPro" id="IPR025110">
    <property type="entry name" value="AMP-bd_C"/>
</dbReference>
<dbReference type="RefSeq" id="WP_035539593.1">
    <property type="nucleotide sequence ID" value="NZ_ARYL01000022.1"/>
</dbReference>
<dbReference type="eggNOG" id="COG0318">
    <property type="taxonomic scope" value="Bacteria"/>
</dbReference>
<dbReference type="InterPro" id="IPR000873">
    <property type="entry name" value="AMP-dep_synth/lig_dom"/>
</dbReference>
<reference evidence="3 4" key="1">
    <citation type="journal article" date="2014" name="Antonie Van Leeuwenhoek">
        <title>Hyphomonas beringensis sp. nov. and Hyphomonas chukchiensis sp. nov., isolated from surface seawater of the Bering Sea and Chukchi Sea.</title>
        <authorList>
            <person name="Li C."/>
            <person name="Lai Q."/>
            <person name="Li G."/>
            <person name="Dong C."/>
            <person name="Wang J."/>
            <person name="Liao Y."/>
            <person name="Shao Z."/>
        </authorList>
    </citation>
    <scope>NUCLEOTIDE SEQUENCE [LARGE SCALE GENOMIC DNA]</scope>
    <source>
        <strain evidence="3 4">SCH89</strain>
    </source>
</reference>
<protein>
    <submittedName>
        <fullName evidence="3">AMP-dependent synthetase/ligase</fullName>
    </submittedName>
</protein>
<dbReference type="Pfam" id="PF13193">
    <property type="entry name" value="AMP-binding_C"/>
    <property type="match status" value="1"/>
</dbReference>
<dbReference type="GO" id="GO:0031956">
    <property type="term" value="F:medium-chain fatty acid-CoA ligase activity"/>
    <property type="evidence" value="ECO:0007669"/>
    <property type="project" value="TreeGrafter"/>
</dbReference>